<feature type="region of interest" description="Disordered" evidence="1">
    <location>
        <begin position="36"/>
        <end position="72"/>
    </location>
</feature>
<organism evidence="2 3">
    <name type="scientific">Rothia santali</name>
    <dbReference type="NCBI Taxonomy" id="2949643"/>
    <lineage>
        <taxon>Bacteria</taxon>
        <taxon>Bacillati</taxon>
        <taxon>Actinomycetota</taxon>
        <taxon>Actinomycetes</taxon>
        <taxon>Micrococcales</taxon>
        <taxon>Micrococcaceae</taxon>
        <taxon>Rothia</taxon>
    </lineage>
</organism>
<comment type="caution">
    <text evidence="2">The sequence shown here is derived from an EMBL/GenBank/DDBJ whole genome shotgun (WGS) entry which is preliminary data.</text>
</comment>
<feature type="region of interest" description="Disordered" evidence="1">
    <location>
        <begin position="233"/>
        <end position="257"/>
    </location>
</feature>
<feature type="compositionally biased region" description="Basic and acidic residues" evidence="1">
    <location>
        <begin position="233"/>
        <end position="242"/>
    </location>
</feature>
<gene>
    <name evidence="2" type="ORF">NBM05_13020</name>
</gene>
<reference evidence="2" key="1">
    <citation type="submission" date="2022-06" db="EMBL/GenBank/DDBJ databases">
        <title>Rothia sp. isolated from sandalwood seedling.</title>
        <authorList>
            <person name="Tuikhar N."/>
            <person name="Kirdat K."/>
            <person name="Thorat V."/>
            <person name="Swetha P."/>
            <person name="Padma S."/>
            <person name="Sundararaj R."/>
            <person name="Yadav A."/>
        </authorList>
    </citation>
    <scope>NUCLEOTIDE SEQUENCE</scope>
    <source>
        <strain evidence="2">AR01</strain>
    </source>
</reference>
<evidence type="ECO:0000313" key="3">
    <source>
        <dbReference type="Proteomes" id="UP001139502"/>
    </source>
</evidence>
<dbReference type="RefSeq" id="WP_254168254.1">
    <property type="nucleotide sequence ID" value="NZ_JANAFB010000041.1"/>
</dbReference>
<protein>
    <submittedName>
        <fullName evidence="2">Uncharacterized protein</fullName>
    </submittedName>
</protein>
<dbReference type="Proteomes" id="UP001139502">
    <property type="component" value="Unassembled WGS sequence"/>
</dbReference>
<keyword evidence="3" id="KW-1185">Reference proteome</keyword>
<dbReference type="AlphaFoldDB" id="A0A9X2HHY4"/>
<feature type="compositionally biased region" description="Basic and acidic residues" evidence="1">
    <location>
        <begin position="36"/>
        <end position="55"/>
    </location>
</feature>
<name>A0A9X2HHY4_9MICC</name>
<proteinExistence type="predicted"/>
<evidence type="ECO:0000313" key="2">
    <source>
        <dbReference type="EMBL" id="MCP3426902.1"/>
    </source>
</evidence>
<sequence length="424" mass="45906">MPRGRPGDDAGVSAEDLLAGPRGRRLLLEYAVRVDEAGRVDESGRGEPEEADRSAAGENHPALDPRQAGVEEPSLQSMVWSAAHALDPDRDRARPYGEFDASWDRLSYERHLAGPTPGWAAPTPDEVAARLAGLRLTEASHETLVFALADAAAFALYWQEPDGADALAATGVVREGLRRVAEHLATSPLIRAWSAPASPAGQAVVRWPDEDASDQRSAREALLAWRADQVDAEARAARETPRDPAAAPGGDWTSTPPWHCLRSTRRLSDGAPAGLYTVEDDWGCHRAEVRALIPSRPVRLYEIDGPGAWARLCREFPLAMTAEKRCNWYLTTGRDGRWVVPDWSRVAEHWDAVHLTTAAYLAAAGTAIAVDAAAASVIAGWNPDETIWLTDAASCGDDVERWGRDADGEDLTWRPVESAADDAA</sequence>
<dbReference type="EMBL" id="JANAFB010000041">
    <property type="protein sequence ID" value="MCP3426902.1"/>
    <property type="molecule type" value="Genomic_DNA"/>
</dbReference>
<accession>A0A9X2HHY4</accession>
<evidence type="ECO:0000256" key="1">
    <source>
        <dbReference type="SAM" id="MobiDB-lite"/>
    </source>
</evidence>